<gene>
    <name evidence="2" type="ORF">Pfra01_000326000</name>
</gene>
<feature type="domain" description="GIY-YIG" evidence="1">
    <location>
        <begin position="4"/>
        <end position="91"/>
    </location>
</feature>
<protein>
    <submittedName>
        <fullName evidence="2">Unnamed protein product</fullName>
    </submittedName>
</protein>
<dbReference type="OrthoDB" id="91490at2759"/>
<dbReference type="AlphaFoldDB" id="A0A9W6TYZ7"/>
<keyword evidence="3" id="KW-1185">Reference proteome</keyword>
<evidence type="ECO:0000313" key="3">
    <source>
        <dbReference type="Proteomes" id="UP001165121"/>
    </source>
</evidence>
<proteinExistence type="predicted"/>
<dbReference type="Gene3D" id="3.40.1440.10">
    <property type="entry name" value="GIY-YIG endonuclease"/>
    <property type="match status" value="1"/>
</dbReference>
<dbReference type="SUPFAM" id="SSF82771">
    <property type="entry name" value="GIY-YIG endonuclease"/>
    <property type="match status" value="1"/>
</dbReference>
<sequence>MIGNIYRIQHIKSNLAYVGSTMNEIKYRWQQHKCLYKAWRDGKKESAGCALLKYFDEFAIDEFKCFLVKSYEVIDLAHLEAYETLWIKKLKGCNQNLPFAIKKLNDKALYAKNRDSRIKKVRAYAETNKDLIAQRTKQYRQKNKDAIKAKKSESFLCDCGGRWSKGHGKPRHD</sequence>
<dbReference type="Pfam" id="PF01541">
    <property type="entry name" value="GIY-YIG"/>
    <property type="match status" value="1"/>
</dbReference>
<dbReference type="Proteomes" id="UP001165121">
    <property type="component" value="Unassembled WGS sequence"/>
</dbReference>
<dbReference type="EMBL" id="BSXT01000249">
    <property type="protein sequence ID" value="GMF22347.1"/>
    <property type="molecule type" value="Genomic_DNA"/>
</dbReference>
<organism evidence="2 3">
    <name type="scientific">Phytophthora fragariaefolia</name>
    <dbReference type="NCBI Taxonomy" id="1490495"/>
    <lineage>
        <taxon>Eukaryota</taxon>
        <taxon>Sar</taxon>
        <taxon>Stramenopiles</taxon>
        <taxon>Oomycota</taxon>
        <taxon>Peronosporomycetes</taxon>
        <taxon>Peronosporales</taxon>
        <taxon>Peronosporaceae</taxon>
        <taxon>Phytophthora</taxon>
    </lineage>
</organism>
<evidence type="ECO:0000313" key="2">
    <source>
        <dbReference type="EMBL" id="GMF22347.1"/>
    </source>
</evidence>
<dbReference type="InterPro" id="IPR035901">
    <property type="entry name" value="GIY-YIG_endonuc_sf"/>
</dbReference>
<evidence type="ECO:0000259" key="1">
    <source>
        <dbReference type="Pfam" id="PF01541"/>
    </source>
</evidence>
<name>A0A9W6TYZ7_9STRA</name>
<comment type="caution">
    <text evidence="2">The sequence shown here is derived from an EMBL/GenBank/DDBJ whole genome shotgun (WGS) entry which is preliminary data.</text>
</comment>
<reference evidence="2" key="1">
    <citation type="submission" date="2023-04" db="EMBL/GenBank/DDBJ databases">
        <title>Phytophthora fragariaefolia NBRC 109709.</title>
        <authorList>
            <person name="Ichikawa N."/>
            <person name="Sato H."/>
            <person name="Tonouchi N."/>
        </authorList>
    </citation>
    <scope>NUCLEOTIDE SEQUENCE</scope>
    <source>
        <strain evidence="2">NBRC 109709</strain>
    </source>
</reference>
<dbReference type="InterPro" id="IPR000305">
    <property type="entry name" value="GIY-YIG_endonuc"/>
</dbReference>
<accession>A0A9W6TYZ7</accession>